<dbReference type="SUPFAM" id="SSF52096">
    <property type="entry name" value="ClpP/crotonase"/>
    <property type="match status" value="1"/>
</dbReference>
<evidence type="ECO:0000313" key="4">
    <source>
        <dbReference type="EMBL" id="GGP29762.1"/>
    </source>
</evidence>
<dbReference type="PANTHER" id="PTHR43459:SF1">
    <property type="entry name" value="EG:BACN32G11.4 PROTEIN"/>
    <property type="match status" value="1"/>
</dbReference>
<dbReference type="Pfam" id="PF00378">
    <property type="entry name" value="ECH_1"/>
    <property type="match status" value="1"/>
</dbReference>
<reference evidence="4" key="1">
    <citation type="journal article" date="2014" name="Int. J. Syst. Evol. Microbiol.">
        <title>Complete genome of a new Firmicutes species belonging to the dominant human colonic microbiota ('Ruminococcus bicirculans') reveals two chromosomes and a selective capacity to utilize plant glucans.</title>
        <authorList>
            <consortium name="NISC Comparative Sequencing Program"/>
            <person name="Wegmann U."/>
            <person name="Louis P."/>
            <person name="Goesmann A."/>
            <person name="Henrissat B."/>
            <person name="Duncan S.H."/>
            <person name="Flint H.J."/>
        </authorList>
    </citation>
    <scope>NUCLEOTIDE SEQUENCE</scope>
    <source>
        <strain evidence="4">CGMCC 1.8884</strain>
    </source>
</reference>
<keyword evidence="5" id="KW-1185">Reference proteome</keyword>
<dbReference type="EMBL" id="BMMA01000016">
    <property type="protein sequence ID" value="GGI84252.1"/>
    <property type="molecule type" value="Genomic_DNA"/>
</dbReference>
<name>A0AAV4K8Q8_9DEIO</name>
<gene>
    <name evidence="4" type="ORF">GCM10008021_14130</name>
    <name evidence="3" type="ORF">GCM10010914_18250</name>
</gene>
<dbReference type="GO" id="GO:0003824">
    <property type="term" value="F:catalytic activity"/>
    <property type="evidence" value="ECO:0007669"/>
    <property type="project" value="InterPro"/>
</dbReference>
<dbReference type="Proteomes" id="UP000630135">
    <property type="component" value="Unassembled WGS sequence"/>
</dbReference>
<dbReference type="InterPro" id="IPR018376">
    <property type="entry name" value="Enoyl-CoA_hyd/isom_CS"/>
</dbReference>
<organism evidence="3 6">
    <name type="scientific">Deinococcus wulumuqiensis</name>
    <dbReference type="NCBI Taxonomy" id="980427"/>
    <lineage>
        <taxon>Bacteria</taxon>
        <taxon>Thermotogati</taxon>
        <taxon>Deinococcota</taxon>
        <taxon>Deinococci</taxon>
        <taxon>Deinococcales</taxon>
        <taxon>Deinococcaceae</taxon>
        <taxon>Deinococcus</taxon>
    </lineage>
</organism>
<dbReference type="InterPro" id="IPR029045">
    <property type="entry name" value="ClpP/crotonase-like_dom_sf"/>
</dbReference>
<dbReference type="InterPro" id="IPR014748">
    <property type="entry name" value="Enoyl-CoA_hydra_C"/>
</dbReference>
<evidence type="ECO:0000256" key="1">
    <source>
        <dbReference type="ARBA" id="ARBA00005254"/>
    </source>
</evidence>
<proteinExistence type="inferred from homology"/>
<sequence>MNGQTAVVLTRDLNSVRTIVIHQPAKLNALSGETALALREALEQAGADPAVRVVVLTGEGRAFCSGADLSGLTGAVSAPGLVQEHVERFFNPLVLTLRHLNKPVIAAVHGVAAGAGASLALACDLRLCSESASFVQIFSSVALVPDCGSAYFLPRLVGLGRAFELMAFADRLGAAESLRLGLCQAVFTDDTFAAEVRTYAERLAACPAHALSLTKQLLNAASEQTLEGTLGLEARWQQVASEHWEHAEGLRAFGQKRPPDYRQRPL</sequence>
<reference evidence="3" key="2">
    <citation type="journal article" date="2014" name="Int. J. Syst. Evol. Microbiol.">
        <title>Complete genome sequence of Corynebacterium casei LMG S-19264T (=DSM 44701T), isolated from a smear-ripened cheese.</title>
        <authorList>
            <consortium name="US DOE Joint Genome Institute (JGI-PGF)"/>
            <person name="Walter F."/>
            <person name="Albersmeier A."/>
            <person name="Kalinowski J."/>
            <person name="Ruckert C."/>
        </authorList>
    </citation>
    <scope>NUCLEOTIDE SEQUENCE</scope>
    <source>
        <strain evidence="3">CGMCC 1.8885</strain>
    </source>
</reference>
<dbReference type="Gene3D" id="1.10.12.10">
    <property type="entry name" value="Lyase 2-enoyl-coa Hydratase, Chain A, domain 2"/>
    <property type="match status" value="1"/>
</dbReference>
<dbReference type="CDD" id="cd06558">
    <property type="entry name" value="crotonase-like"/>
    <property type="match status" value="1"/>
</dbReference>
<dbReference type="Proteomes" id="UP000652720">
    <property type="component" value="Unassembled WGS sequence"/>
</dbReference>
<evidence type="ECO:0000313" key="3">
    <source>
        <dbReference type="EMBL" id="GGI84252.1"/>
    </source>
</evidence>
<dbReference type="AlphaFoldDB" id="A0AAV4K8Q8"/>
<evidence type="ECO:0000313" key="6">
    <source>
        <dbReference type="Proteomes" id="UP000652720"/>
    </source>
</evidence>
<reference evidence="5" key="3">
    <citation type="journal article" date="2019" name="Int. J. Syst. Evol. Microbiol.">
        <title>The Global Catalogue of Microorganisms (GCM) 10K type strain sequencing project: providing services to taxonomists for standard genome sequencing and annotation.</title>
        <authorList>
            <consortium name="The Broad Institute Genomics Platform"/>
            <consortium name="The Broad Institute Genome Sequencing Center for Infectious Disease"/>
            <person name="Wu L."/>
            <person name="Ma J."/>
        </authorList>
    </citation>
    <scope>NUCLEOTIDE SEQUENCE [LARGE SCALE GENOMIC DNA]</scope>
    <source>
        <strain evidence="5">CGMCC 1.8884</strain>
    </source>
</reference>
<dbReference type="InterPro" id="IPR001753">
    <property type="entry name" value="Enoyl-CoA_hydra/iso"/>
</dbReference>
<dbReference type="PANTHER" id="PTHR43459">
    <property type="entry name" value="ENOYL-COA HYDRATASE"/>
    <property type="match status" value="1"/>
</dbReference>
<comment type="caution">
    <text evidence="3">The sequence shown here is derived from an EMBL/GenBank/DDBJ whole genome shotgun (WGS) entry which is preliminary data.</text>
</comment>
<dbReference type="GeneID" id="59166470"/>
<dbReference type="Gene3D" id="3.90.226.10">
    <property type="entry name" value="2-enoyl-CoA Hydratase, Chain A, domain 1"/>
    <property type="match status" value="1"/>
</dbReference>
<comment type="similarity">
    <text evidence="1 2">Belongs to the enoyl-CoA hydratase/isomerase family.</text>
</comment>
<dbReference type="EMBL" id="BMLZ01000015">
    <property type="protein sequence ID" value="GGP29762.1"/>
    <property type="molecule type" value="Genomic_DNA"/>
</dbReference>
<evidence type="ECO:0000313" key="5">
    <source>
        <dbReference type="Proteomes" id="UP000630135"/>
    </source>
</evidence>
<dbReference type="PROSITE" id="PS00166">
    <property type="entry name" value="ENOYL_COA_HYDRATASE"/>
    <property type="match status" value="1"/>
</dbReference>
<evidence type="ECO:0000256" key="2">
    <source>
        <dbReference type="RuleBase" id="RU003707"/>
    </source>
</evidence>
<reference evidence="3" key="4">
    <citation type="submission" date="2023-08" db="EMBL/GenBank/DDBJ databases">
        <authorList>
            <person name="Sun Q."/>
            <person name="Zhou Y."/>
        </authorList>
    </citation>
    <scope>NUCLEOTIDE SEQUENCE</scope>
    <source>
        <strain evidence="4">CGMCC 1.8884</strain>
        <strain evidence="3">CGMCC 1.8885</strain>
    </source>
</reference>
<protein>
    <submittedName>
        <fullName evidence="3">Enoyl-CoA hydratase</fullName>
    </submittedName>
</protein>
<accession>A0AAV4K8Q8</accession>
<dbReference type="RefSeq" id="WP_017869734.1">
    <property type="nucleotide sequence ID" value="NZ_BMLZ01000015.1"/>
</dbReference>